<dbReference type="CDD" id="cd19941">
    <property type="entry name" value="TIL"/>
    <property type="match status" value="1"/>
</dbReference>
<dbReference type="PANTHER" id="PTHR46160:SF8">
    <property type="entry name" value="VWFD DOMAIN-CONTAINING PROTEIN"/>
    <property type="match status" value="1"/>
</dbReference>
<dbReference type="Gene3D" id="2.10.25.10">
    <property type="entry name" value="Laminin"/>
    <property type="match status" value="1"/>
</dbReference>
<feature type="domain" description="TIL" evidence="3">
    <location>
        <begin position="29"/>
        <end position="79"/>
    </location>
</feature>
<feature type="signal peptide" evidence="2">
    <location>
        <begin position="1"/>
        <end position="19"/>
    </location>
</feature>
<keyword evidence="2" id="KW-0732">Signal</keyword>
<reference evidence="4" key="3">
    <citation type="submission" date="2025-09" db="UniProtKB">
        <authorList>
            <consortium name="Ensembl"/>
        </authorList>
    </citation>
    <scope>IDENTIFICATION</scope>
</reference>
<reference evidence="4" key="1">
    <citation type="submission" date="2019-06" db="EMBL/GenBank/DDBJ databases">
        <authorList>
            <consortium name="Wellcome Sanger Institute Data Sharing"/>
        </authorList>
    </citation>
    <scope>NUCLEOTIDE SEQUENCE [LARGE SCALE GENOMIC DNA]</scope>
</reference>
<dbReference type="Ensembl" id="ENSMMDT00005044002.1">
    <property type="protein sequence ID" value="ENSMMDP00005043133.1"/>
    <property type="gene ID" value="ENSMMDG00005019837.1"/>
</dbReference>
<keyword evidence="5" id="KW-1185">Reference proteome</keyword>
<dbReference type="AlphaFoldDB" id="A0A667ZW63"/>
<organism evidence="4 5">
    <name type="scientific">Myripristis murdjan</name>
    <name type="common">pinecone soldierfish</name>
    <dbReference type="NCBI Taxonomy" id="586833"/>
    <lineage>
        <taxon>Eukaryota</taxon>
        <taxon>Metazoa</taxon>
        <taxon>Chordata</taxon>
        <taxon>Craniata</taxon>
        <taxon>Vertebrata</taxon>
        <taxon>Euteleostomi</taxon>
        <taxon>Actinopterygii</taxon>
        <taxon>Neopterygii</taxon>
        <taxon>Teleostei</taxon>
        <taxon>Neoteleostei</taxon>
        <taxon>Acanthomorphata</taxon>
        <taxon>Holocentriformes</taxon>
        <taxon>Holocentridae</taxon>
        <taxon>Myripristis</taxon>
    </lineage>
</organism>
<sequence>NRNTLYSLLLILILPHIHHSVVKGILQGNYTHCGPACPQPSCQEPAGPGGSCNKPCVEGCVCNEGLILSGDKCVPPSECGCTDEDGKYRPVSVLECVGVCWSAC</sequence>
<evidence type="ECO:0000313" key="5">
    <source>
        <dbReference type="Proteomes" id="UP000472263"/>
    </source>
</evidence>
<evidence type="ECO:0000256" key="1">
    <source>
        <dbReference type="ARBA" id="ARBA00023157"/>
    </source>
</evidence>
<accession>A0A667ZW63</accession>
<dbReference type="FunFam" id="2.10.25.10:FF:000055">
    <property type="entry name" value="alpha-tectorin isoform X1"/>
    <property type="match status" value="1"/>
</dbReference>
<feature type="chain" id="PRO_5025433006" description="TIL domain-containing protein" evidence="2">
    <location>
        <begin position="20"/>
        <end position="104"/>
    </location>
</feature>
<dbReference type="PANTHER" id="PTHR46160">
    <property type="entry name" value="ALPHA-TECTORIN-RELATED"/>
    <property type="match status" value="1"/>
</dbReference>
<evidence type="ECO:0000313" key="4">
    <source>
        <dbReference type="Ensembl" id="ENSMMDP00005043133.1"/>
    </source>
</evidence>
<proteinExistence type="predicted"/>
<evidence type="ECO:0000256" key="2">
    <source>
        <dbReference type="SAM" id="SignalP"/>
    </source>
</evidence>
<dbReference type="Pfam" id="PF01826">
    <property type="entry name" value="TIL"/>
    <property type="match status" value="1"/>
</dbReference>
<dbReference type="InterPro" id="IPR052749">
    <property type="entry name" value="Alpha-tectorin"/>
</dbReference>
<protein>
    <recommendedName>
        <fullName evidence="3">TIL domain-containing protein</fullName>
    </recommendedName>
</protein>
<dbReference type="GeneTree" id="ENSGT01120000273536"/>
<name>A0A667ZW63_9TELE</name>
<reference evidence="4" key="2">
    <citation type="submission" date="2025-08" db="UniProtKB">
        <authorList>
            <consortium name="Ensembl"/>
        </authorList>
    </citation>
    <scope>IDENTIFICATION</scope>
</reference>
<dbReference type="Proteomes" id="UP000472263">
    <property type="component" value="Chromosome 18"/>
</dbReference>
<dbReference type="InterPro" id="IPR002919">
    <property type="entry name" value="TIL_dom"/>
</dbReference>
<dbReference type="InParanoid" id="A0A667ZW63"/>
<dbReference type="InterPro" id="IPR036084">
    <property type="entry name" value="Ser_inhib-like_sf"/>
</dbReference>
<dbReference type="SUPFAM" id="SSF57567">
    <property type="entry name" value="Serine protease inhibitors"/>
    <property type="match status" value="1"/>
</dbReference>
<evidence type="ECO:0000259" key="3">
    <source>
        <dbReference type="Pfam" id="PF01826"/>
    </source>
</evidence>
<keyword evidence="1" id="KW-1015">Disulfide bond</keyword>